<evidence type="ECO:0000256" key="6">
    <source>
        <dbReference type="ARBA" id="ARBA00023136"/>
    </source>
</evidence>
<comment type="subcellular location">
    <subcellularLocation>
        <location evidence="1">Cell envelope</location>
    </subcellularLocation>
    <subcellularLocation>
        <location evidence="2">Cell outer membrane</location>
    </subcellularLocation>
    <subcellularLocation>
        <location evidence="3">Secreted</location>
    </subcellularLocation>
</comment>
<dbReference type="SUPFAM" id="SSF51126">
    <property type="entry name" value="Pectin lyase-like"/>
    <property type="match status" value="2"/>
</dbReference>
<dbReference type="InterPro" id="IPR026444">
    <property type="entry name" value="Secre_tail"/>
</dbReference>
<sequence length="636" mass="68753">MKKISLFVLVSIVSLIFTQNVSAKDIYLSTSGNDSNDGLTAATAVKTLLRINEIIGVEDVVHVKGIIKITDEVDFATKTEDGTQDPLNPEDGIYLYHRGYFFRNALKLAGITFLGEDSSKDGFSGENVASLFQFQGAYPVMFKNILFTKAVTHRAANGQYGSDASAIWTSGTELTFENCAFTLNDITRNDASPADPKEGWGNRGAITFNSGTGIFKNCEFTENLGEEGGALFINGGTITIEDCYFGYNNCAEVNNSKGGAIYTWVHGLDGPLDITIKRTTFEGNTAKKGGAIALLDKVSYVPTGTILNIDRCTFIGNQAVSDQGGAIVWDNFMGRSSSDVVTITNSLFYANNANTDGGAICVWNVQPGSELNMINCTMYGNFTNGNAGHGGGLDFMMGYETYLPQNLKKNIYNCIFDGNYATEGGSLFSYSDLSALYPIEEPDNFTLKNSFVGRSISILGKTGVDPEANKIDYYTSEEYDGGITAGFDDPDYYAANYYAIPLLEDAEARTYGNPQYLDDLNLYTDLVGKPRTIVAGKCAIGACEVTSTELDNEVVFETGISSPQLEQASAKLSLVNGMLLCVGEKTTRIELYNLMGSKIADGKSYLSVNNVTSGVYIAKIQIGTNVFTQKLIINGN</sequence>
<evidence type="ECO:0000256" key="5">
    <source>
        <dbReference type="ARBA" id="ARBA00022729"/>
    </source>
</evidence>
<comment type="caution">
    <text evidence="9">The sequence shown here is derived from an EMBL/GenBank/DDBJ whole genome shotgun (WGS) entry which is preliminary data.</text>
</comment>
<keyword evidence="7" id="KW-0998">Cell outer membrane</keyword>
<evidence type="ECO:0000256" key="7">
    <source>
        <dbReference type="ARBA" id="ARBA00023237"/>
    </source>
</evidence>
<organism evidence="9 10">
    <name type="scientific">Candidatus Ordinivivax streblomastigis</name>
    <dbReference type="NCBI Taxonomy" id="2540710"/>
    <lineage>
        <taxon>Bacteria</taxon>
        <taxon>Pseudomonadati</taxon>
        <taxon>Bacteroidota</taxon>
        <taxon>Bacteroidia</taxon>
        <taxon>Bacteroidales</taxon>
        <taxon>Candidatus Ordinivivax</taxon>
    </lineage>
</organism>
<evidence type="ECO:0000256" key="3">
    <source>
        <dbReference type="ARBA" id="ARBA00004613"/>
    </source>
</evidence>
<dbReference type="NCBIfam" id="TIGR04183">
    <property type="entry name" value="Por_Secre_tail"/>
    <property type="match status" value="1"/>
</dbReference>
<keyword evidence="5 8" id="KW-0732">Signal</keyword>
<dbReference type="InterPro" id="IPR003368">
    <property type="entry name" value="POMP_repeat"/>
</dbReference>
<accession>A0A5M8P0I0</accession>
<gene>
    <name evidence="9" type="ORF">EZS26_001914</name>
</gene>
<dbReference type="GO" id="GO:0009279">
    <property type="term" value="C:cell outer membrane"/>
    <property type="evidence" value="ECO:0007669"/>
    <property type="project" value="UniProtKB-SubCell"/>
</dbReference>
<dbReference type="AlphaFoldDB" id="A0A5M8P0I0"/>
<protein>
    <recommendedName>
        <fullName evidence="11">Secretion system C-terminal sorting domain-containing protein</fullName>
    </recommendedName>
</protein>
<dbReference type="Proteomes" id="UP000324575">
    <property type="component" value="Unassembled WGS sequence"/>
</dbReference>
<dbReference type="InterPro" id="IPR011050">
    <property type="entry name" value="Pectin_lyase_fold/virulence"/>
</dbReference>
<evidence type="ECO:0000256" key="8">
    <source>
        <dbReference type="SAM" id="SignalP"/>
    </source>
</evidence>
<dbReference type="NCBIfam" id="TIGR01376">
    <property type="entry name" value="POMP_repeat"/>
    <property type="match status" value="1"/>
</dbReference>
<evidence type="ECO:0000256" key="2">
    <source>
        <dbReference type="ARBA" id="ARBA00004442"/>
    </source>
</evidence>
<dbReference type="PANTHER" id="PTHR11319">
    <property type="entry name" value="G PROTEIN-COUPLED RECEPTOR-RELATED"/>
    <property type="match status" value="1"/>
</dbReference>
<evidence type="ECO:0000256" key="4">
    <source>
        <dbReference type="ARBA" id="ARBA00022525"/>
    </source>
</evidence>
<reference evidence="9 10" key="1">
    <citation type="submission" date="2019-03" db="EMBL/GenBank/DDBJ databases">
        <title>Single cell metagenomics reveals metabolic interactions within the superorganism composed of flagellate Streblomastix strix and complex community of Bacteroidetes bacteria on its surface.</title>
        <authorList>
            <person name="Treitli S.C."/>
            <person name="Kolisko M."/>
            <person name="Husnik F."/>
            <person name="Keeling P."/>
            <person name="Hampl V."/>
        </authorList>
    </citation>
    <scope>NUCLEOTIDE SEQUENCE [LARGE SCALE GENOMIC DNA]</scope>
    <source>
        <strain evidence="9">St1</strain>
    </source>
</reference>
<evidence type="ECO:0000313" key="10">
    <source>
        <dbReference type="Proteomes" id="UP000324575"/>
    </source>
</evidence>
<evidence type="ECO:0000313" key="9">
    <source>
        <dbReference type="EMBL" id="KAA6301911.1"/>
    </source>
</evidence>
<dbReference type="Pfam" id="PF02415">
    <property type="entry name" value="Chlam_PMP"/>
    <property type="match status" value="1"/>
</dbReference>
<feature type="signal peptide" evidence="8">
    <location>
        <begin position="1"/>
        <end position="23"/>
    </location>
</feature>
<proteinExistence type="predicted"/>
<name>A0A5M8P0I0_9BACT</name>
<keyword evidence="4" id="KW-0964">Secreted</keyword>
<evidence type="ECO:0008006" key="11">
    <source>
        <dbReference type="Google" id="ProtNLM"/>
    </source>
</evidence>
<dbReference type="GO" id="GO:0005576">
    <property type="term" value="C:extracellular region"/>
    <property type="evidence" value="ECO:0007669"/>
    <property type="project" value="UniProtKB-SubCell"/>
</dbReference>
<dbReference type="PANTHER" id="PTHR11319:SF35">
    <property type="entry name" value="OUTER MEMBRANE PROTEIN PMPC-RELATED"/>
    <property type="match status" value="1"/>
</dbReference>
<feature type="chain" id="PRO_5024305535" description="Secretion system C-terminal sorting domain-containing protein" evidence="8">
    <location>
        <begin position="24"/>
        <end position="636"/>
    </location>
</feature>
<dbReference type="EMBL" id="SNRX01000012">
    <property type="protein sequence ID" value="KAA6301911.1"/>
    <property type="molecule type" value="Genomic_DNA"/>
</dbReference>
<evidence type="ECO:0000256" key="1">
    <source>
        <dbReference type="ARBA" id="ARBA00004196"/>
    </source>
</evidence>
<keyword evidence="6" id="KW-0472">Membrane</keyword>